<keyword evidence="13" id="KW-1185">Reference proteome</keyword>
<dbReference type="Proteomes" id="UP001476247">
    <property type="component" value="Unassembled WGS sequence"/>
</dbReference>
<evidence type="ECO:0000256" key="6">
    <source>
        <dbReference type="ARBA" id="ARBA00023163"/>
    </source>
</evidence>
<reference evidence="12 13" key="1">
    <citation type="submission" date="2024-04" db="EMBL/GenBank/DDBJ databases">
        <title>genome sequences of Mucor flavus KT1a and Helicostylum pulchrum KT1b strains isolation_sourced from the surface of a dry-aged beef.</title>
        <authorList>
            <person name="Toyotome T."/>
            <person name="Hosono M."/>
            <person name="Torimaru M."/>
            <person name="Fukuda K."/>
            <person name="Mikami N."/>
        </authorList>
    </citation>
    <scope>NUCLEOTIDE SEQUENCE [LARGE SCALE GENOMIC DNA]</scope>
    <source>
        <strain evidence="12 13">KT1b</strain>
    </source>
</reference>
<dbReference type="InterPro" id="IPR027109">
    <property type="entry name" value="Swc4/Dmap1"/>
</dbReference>
<dbReference type="SMART" id="SM00717">
    <property type="entry name" value="SANT"/>
    <property type="match status" value="1"/>
</dbReference>
<evidence type="ECO:0000256" key="10">
    <source>
        <dbReference type="SAM" id="MobiDB-lite"/>
    </source>
</evidence>
<evidence type="ECO:0000256" key="2">
    <source>
        <dbReference type="ARBA" id="ARBA00006918"/>
    </source>
</evidence>
<comment type="similarity">
    <text evidence="2">Belongs to the SWC4 family.</text>
</comment>
<feature type="coiled-coil region" evidence="9">
    <location>
        <begin position="628"/>
        <end position="671"/>
    </location>
</feature>
<evidence type="ECO:0000256" key="7">
    <source>
        <dbReference type="ARBA" id="ARBA00023242"/>
    </source>
</evidence>
<dbReference type="Pfam" id="PF05499">
    <property type="entry name" value="DMAP1"/>
    <property type="match status" value="1"/>
</dbReference>
<evidence type="ECO:0000256" key="3">
    <source>
        <dbReference type="ARBA" id="ARBA00019132"/>
    </source>
</evidence>
<feature type="region of interest" description="Disordered" evidence="10">
    <location>
        <begin position="536"/>
        <end position="590"/>
    </location>
</feature>
<dbReference type="Gene3D" id="1.10.10.60">
    <property type="entry name" value="Homeodomain-like"/>
    <property type="match status" value="1"/>
</dbReference>
<dbReference type="CDD" id="cd11658">
    <property type="entry name" value="SANT_DMAP1_like"/>
    <property type="match status" value="1"/>
</dbReference>
<accession>A0ABP9YBK3</accession>
<evidence type="ECO:0000313" key="13">
    <source>
        <dbReference type="Proteomes" id="UP001476247"/>
    </source>
</evidence>
<feature type="region of interest" description="Disordered" evidence="10">
    <location>
        <begin position="263"/>
        <end position="337"/>
    </location>
</feature>
<dbReference type="InterPro" id="IPR009057">
    <property type="entry name" value="Homeodomain-like_sf"/>
</dbReference>
<keyword evidence="9" id="KW-0175">Coiled coil</keyword>
<feature type="compositionally biased region" description="Basic and acidic residues" evidence="10">
    <location>
        <begin position="847"/>
        <end position="857"/>
    </location>
</feature>
<dbReference type="EMBL" id="BAABUJ010000034">
    <property type="protein sequence ID" value="GAA5804346.1"/>
    <property type="molecule type" value="Genomic_DNA"/>
</dbReference>
<gene>
    <name evidence="12" type="ORF">HPULCUR_009834</name>
</gene>
<dbReference type="InterPro" id="IPR032563">
    <property type="entry name" value="DAMP1_SANT-like"/>
</dbReference>
<feature type="coiled-coil region" evidence="9">
    <location>
        <begin position="206"/>
        <end position="236"/>
    </location>
</feature>
<evidence type="ECO:0000256" key="5">
    <source>
        <dbReference type="ARBA" id="ARBA00023015"/>
    </source>
</evidence>
<feature type="region of interest" description="Disordered" evidence="10">
    <location>
        <begin position="765"/>
        <end position="857"/>
    </location>
</feature>
<keyword evidence="7" id="KW-0539">Nucleus</keyword>
<comment type="subcellular location">
    <subcellularLocation>
        <location evidence="1">Nucleus</location>
    </subcellularLocation>
</comment>
<comment type="caution">
    <text evidence="12">The sequence shown here is derived from an EMBL/GenBank/DDBJ whole genome shotgun (WGS) entry which is preliminary data.</text>
</comment>
<feature type="compositionally biased region" description="Low complexity" evidence="10">
    <location>
        <begin position="445"/>
        <end position="479"/>
    </location>
</feature>
<protein>
    <recommendedName>
        <fullName evidence="3">SWR1-complex protein 4</fullName>
    </recommendedName>
</protein>
<feature type="compositionally biased region" description="Polar residues" evidence="10">
    <location>
        <begin position="799"/>
        <end position="815"/>
    </location>
</feature>
<feature type="compositionally biased region" description="Acidic residues" evidence="10">
    <location>
        <begin position="544"/>
        <end position="590"/>
    </location>
</feature>
<feature type="compositionally biased region" description="Gly residues" evidence="10">
    <location>
        <begin position="286"/>
        <end position="296"/>
    </location>
</feature>
<comment type="function">
    <text evidence="8">Component of the SWR1 complex which mediates the ATP-dependent exchange of histone H2A for the H2A variant HZT1 leading to transcriptional regulation of selected genes by chromatin remodeling. Component of the NuA4 histone acetyltransferase complex which is involved in transcriptional activation of selected genes principally by acetylation of nucleosomal histone H4 and H2A. The NuA4 complex is also involved in DNA repair.</text>
</comment>
<sequence length="857" mass="96220">MSGSDIRDILQIGSPSESSPKRSKPSVEKRPDGISRELYSLIGGAPPVAFVKPTFKAKFKTKKKATPWVLTPFLNPARTDGLVLQHWLKAEEAEDQEYPFAKFNKVIDIIEYTEDDYEKYLTDTDWSKEETDYLFELCRQYDLRFPVIEDRYAFENKTRTMEDLKDRYYSVYRKLIIQGRGPISNDYIPDRQALAQQYGYDKNKEVERKNALIMLMNRTKEQVEEEEALFVEAKRIELNESRLARERESLLNSLQLEQIQQIPSTPSTPLHGNSPTSAGGVLSSPGGIGITGGTAGGTHSSELKKKKKSIHDDKKGRKLSSASSSMLEVESHEHKKEKLTPGVYIRSQKLPIVKPTMQAKVLKVLEEMGIGPRPIMPTNHVCQKFEFLQNSILNMFELKKIVDKTEAEHKVKIQKGRDGTPTGRKRSSSNAELPFPKALNIIRPSSPLMQQQQDSSQSSSTASSSSISTFSSFSNNNNSGGRVPPTIINPSNFAYFQNNWASLKSANVVGVNPHRFLQRPRSNSSLSKSTFFSTLSISSHGGSEEDDDDEDEYDLDSIDGLTDQDDNDDSIDDSDGDDSDGDEYDDIDVDDNIGIPTKIVAKIKHGTIMNGKGEFVNKGSAEDQNSWLDEARANRKIADLEIEKASLLVLNTTLEAKLRQQTSQIAELQKRLQMNEGPLTPVSDKHVDESLLFDDDETTIVSSAEDDEDDEDIETDQVFQRIKSMLEGLILQAEVALLQKSKQSGKVLQQDQYFFNREEEKKRNVEDTLHKLTVRTSSPITSPSSTSTRKPPTRRVSDTSKPSSAKMSRNLSRKSSPPVMVSTSPRPFSPPPTQRSASPRYSSLLRKAQDLDKPKWV</sequence>
<evidence type="ECO:0000256" key="4">
    <source>
        <dbReference type="ARBA" id="ARBA00022853"/>
    </source>
</evidence>
<feature type="compositionally biased region" description="Polar residues" evidence="10">
    <location>
        <begin position="263"/>
        <end position="277"/>
    </location>
</feature>
<keyword evidence="4" id="KW-0156">Chromatin regulator</keyword>
<dbReference type="SUPFAM" id="SSF46689">
    <property type="entry name" value="Homeodomain-like"/>
    <property type="match status" value="1"/>
</dbReference>
<evidence type="ECO:0000256" key="1">
    <source>
        <dbReference type="ARBA" id="ARBA00004123"/>
    </source>
</evidence>
<dbReference type="PANTHER" id="PTHR12855:SF10">
    <property type="entry name" value="DNA METHYLTRANSFERASE 1-ASSOCIATED PROTEIN 1"/>
    <property type="match status" value="1"/>
</dbReference>
<feature type="region of interest" description="Disordered" evidence="10">
    <location>
        <begin position="1"/>
        <end position="32"/>
    </location>
</feature>
<feature type="region of interest" description="Disordered" evidence="10">
    <location>
        <begin position="407"/>
        <end position="483"/>
    </location>
</feature>
<feature type="domain" description="Myb-like" evidence="11">
    <location>
        <begin position="122"/>
        <end position="174"/>
    </location>
</feature>
<feature type="compositionally biased region" description="Basic and acidic residues" evidence="10">
    <location>
        <begin position="407"/>
        <end position="418"/>
    </location>
</feature>
<keyword evidence="5" id="KW-0805">Transcription regulation</keyword>
<evidence type="ECO:0000256" key="8">
    <source>
        <dbReference type="ARBA" id="ARBA00025264"/>
    </source>
</evidence>
<dbReference type="InterPro" id="IPR001005">
    <property type="entry name" value="SANT/Myb"/>
</dbReference>
<organism evidence="12 13">
    <name type="scientific">Helicostylum pulchrum</name>
    <dbReference type="NCBI Taxonomy" id="562976"/>
    <lineage>
        <taxon>Eukaryota</taxon>
        <taxon>Fungi</taxon>
        <taxon>Fungi incertae sedis</taxon>
        <taxon>Mucoromycota</taxon>
        <taxon>Mucoromycotina</taxon>
        <taxon>Mucoromycetes</taxon>
        <taxon>Mucorales</taxon>
        <taxon>Mucorineae</taxon>
        <taxon>Mucoraceae</taxon>
        <taxon>Helicostylum</taxon>
    </lineage>
</organism>
<evidence type="ECO:0000256" key="9">
    <source>
        <dbReference type="SAM" id="Coils"/>
    </source>
</evidence>
<evidence type="ECO:0000313" key="12">
    <source>
        <dbReference type="EMBL" id="GAA5804346.1"/>
    </source>
</evidence>
<name>A0ABP9YBK3_9FUNG</name>
<evidence type="ECO:0000259" key="11">
    <source>
        <dbReference type="SMART" id="SM00717"/>
    </source>
</evidence>
<dbReference type="InterPro" id="IPR008468">
    <property type="entry name" value="DMAP1"/>
</dbReference>
<keyword evidence="6" id="KW-0804">Transcription</keyword>
<dbReference type="Pfam" id="PF16282">
    <property type="entry name" value="SANT_DAMP1_like"/>
    <property type="match status" value="1"/>
</dbReference>
<proteinExistence type="inferred from homology"/>
<dbReference type="PANTHER" id="PTHR12855">
    <property type="entry name" value="DNA METHYLTRANSFERASE 1-ASSOCIATED PROTEIN 1 FAMILY MEMBER"/>
    <property type="match status" value="1"/>
</dbReference>
<feature type="compositionally biased region" description="Low complexity" evidence="10">
    <location>
        <begin position="774"/>
        <end position="790"/>
    </location>
</feature>